<proteinExistence type="predicted"/>
<name>A0A1H9Y9R2_9BACI</name>
<dbReference type="EMBL" id="FOHE01000001">
    <property type="protein sequence ID" value="SES65590.1"/>
    <property type="molecule type" value="Genomic_DNA"/>
</dbReference>
<dbReference type="GO" id="GO:0009116">
    <property type="term" value="P:nucleoside metabolic process"/>
    <property type="evidence" value="ECO:0007669"/>
    <property type="project" value="InterPro"/>
</dbReference>
<comment type="catalytic activity">
    <reaction evidence="3">
        <text>uridine + phosphate = alpha-D-ribose 1-phosphate + uracil</text>
        <dbReference type="Rhea" id="RHEA:24388"/>
        <dbReference type="ChEBI" id="CHEBI:16704"/>
        <dbReference type="ChEBI" id="CHEBI:17568"/>
        <dbReference type="ChEBI" id="CHEBI:43474"/>
        <dbReference type="ChEBI" id="CHEBI:57720"/>
        <dbReference type="EC" id="2.4.2.3"/>
    </reaction>
</comment>
<dbReference type="GO" id="GO:0005829">
    <property type="term" value="C:cytosol"/>
    <property type="evidence" value="ECO:0007669"/>
    <property type="project" value="TreeGrafter"/>
</dbReference>
<feature type="domain" description="Nucleoside phosphorylase" evidence="4">
    <location>
        <begin position="74"/>
        <end position="252"/>
    </location>
</feature>
<keyword evidence="6" id="KW-1185">Reference proteome</keyword>
<evidence type="ECO:0000256" key="3">
    <source>
        <dbReference type="ARBA" id="ARBA00048447"/>
    </source>
</evidence>
<dbReference type="Proteomes" id="UP000198618">
    <property type="component" value="Unassembled WGS sequence"/>
</dbReference>
<dbReference type="EC" id="2.4.2.3" evidence="1"/>
<sequence>MKIAMKDTLGAVNDNGIYGGITMKLYGDFTKDDWKHTLKIEESRIPSTFILHGEWEHEGNIRTWQELLAKELWHPTWNTLIGEYNAKQVGFSNVFGGPVAAMISHRFALLGTENFIQTGYYGGLSQAIQYGDILIVTSAYMEDGVSQWYIPGQTIVDADTELVQAAIDYCEMKGYRYVTGSVFSTSAMLMETSELVQSWAADGHVGVDMETATTFAIARKYNRKAIGLLNLSDHIIEGDTLYSGNEEFKEIEGEIDRRIREISLYLAEKF</sequence>
<dbReference type="PANTHER" id="PTHR43691">
    <property type="entry name" value="URIDINE PHOSPHORYLASE"/>
    <property type="match status" value="1"/>
</dbReference>
<reference evidence="5 6" key="1">
    <citation type="submission" date="2016-10" db="EMBL/GenBank/DDBJ databases">
        <authorList>
            <person name="de Groot N.N."/>
        </authorList>
    </citation>
    <scope>NUCLEOTIDE SEQUENCE [LARGE SCALE GENOMIC DNA]</scope>
    <source>
        <strain evidence="5 6">IBRC-M 10780</strain>
    </source>
</reference>
<dbReference type="AlphaFoldDB" id="A0A1H9Y9R2"/>
<dbReference type="Pfam" id="PF01048">
    <property type="entry name" value="PNP_UDP_1"/>
    <property type="match status" value="1"/>
</dbReference>
<protein>
    <recommendedName>
        <fullName evidence="2">Uridine phosphorylase</fullName>
        <ecNumber evidence="1">2.4.2.3</ecNumber>
    </recommendedName>
</protein>
<organism evidence="5 6">
    <name type="scientific">Oceanobacillus limi</name>
    <dbReference type="NCBI Taxonomy" id="930131"/>
    <lineage>
        <taxon>Bacteria</taxon>
        <taxon>Bacillati</taxon>
        <taxon>Bacillota</taxon>
        <taxon>Bacilli</taxon>
        <taxon>Bacillales</taxon>
        <taxon>Bacillaceae</taxon>
        <taxon>Oceanobacillus</taxon>
    </lineage>
</organism>
<dbReference type="InterPro" id="IPR000845">
    <property type="entry name" value="Nucleoside_phosphorylase_d"/>
</dbReference>
<evidence type="ECO:0000313" key="5">
    <source>
        <dbReference type="EMBL" id="SES65590.1"/>
    </source>
</evidence>
<gene>
    <name evidence="5" type="ORF">SAMN05216389_101273</name>
</gene>
<dbReference type="STRING" id="930131.SAMN05216389_101273"/>
<dbReference type="GO" id="GO:0004850">
    <property type="term" value="F:uridine phosphorylase activity"/>
    <property type="evidence" value="ECO:0007669"/>
    <property type="project" value="UniProtKB-EC"/>
</dbReference>
<evidence type="ECO:0000259" key="4">
    <source>
        <dbReference type="Pfam" id="PF01048"/>
    </source>
</evidence>
<evidence type="ECO:0000313" key="6">
    <source>
        <dbReference type="Proteomes" id="UP000198618"/>
    </source>
</evidence>
<accession>A0A1H9Y9R2</accession>
<evidence type="ECO:0000256" key="2">
    <source>
        <dbReference type="ARBA" id="ARBA00021980"/>
    </source>
</evidence>
<dbReference type="PANTHER" id="PTHR43691:SF11">
    <property type="entry name" value="FI09636P-RELATED"/>
    <property type="match status" value="1"/>
</dbReference>
<dbReference type="Gene3D" id="3.40.50.1580">
    <property type="entry name" value="Nucleoside phosphorylase domain"/>
    <property type="match status" value="1"/>
</dbReference>
<dbReference type="InterPro" id="IPR035994">
    <property type="entry name" value="Nucleoside_phosphorylase_sf"/>
</dbReference>
<evidence type="ECO:0000256" key="1">
    <source>
        <dbReference type="ARBA" id="ARBA00011888"/>
    </source>
</evidence>
<dbReference type="SUPFAM" id="SSF53167">
    <property type="entry name" value="Purine and uridine phosphorylases"/>
    <property type="match status" value="1"/>
</dbReference>